<organism evidence="2 3">
    <name type="scientific">Exidia glandulosa HHB12029</name>
    <dbReference type="NCBI Taxonomy" id="1314781"/>
    <lineage>
        <taxon>Eukaryota</taxon>
        <taxon>Fungi</taxon>
        <taxon>Dikarya</taxon>
        <taxon>Basidiomycota</taxon>
        <taxon>Agaricomycotina</taxon>
        <taxon>Agaricomycetes</taxon>
        <taxon>Auriculariales</taxon>
        <taxon>Exidiaceae</taxon>
        <taxon>Exidia</taxon>
    </lineage>
</organism>
<gene>
    <name evidence="2" type="ORF">EXIGLDRAFT_610962</name>
</gene>
<dbReference type="EMBL" id="KV425962">
    <property type="protein sequence ID" value="KZV95140.1"/>
    <property type="molecule type" value="Genomic_DNA"/>
</dbReference>
<name>A0A165JPB2_EXIGL</name>
<dbReference type="PANTHER" id="PTHR39463:SF1">
    <property type="entry name" value="MEDUSA"/>
    <property type="match status" value="1"/>
</dbReference>
<dbReference type="InParanoid" id="A0A165JPB2"/>
<dbReference type="PANTHER" id="PTHR39463">
    <property type="entry name" value="MEDUSA"/>
    <property type="match status" value="1"/>
</dbReference>
<protein>
    <recommendedName>
        <fullName evidence="1">DUF7082 domain-containing protein</fullName>
    </recommendedName>
</protein>
<dbReference type="Proteomes" id="UP000077266">
    <property type="component" value="Unassembled WGS sequence"/>
</dbReference>
<dbReference type="OrthoDB" id="1751210at2759"/>
<evidence type="ECO:0000259" key="1">
    <source>
        <dbReference type="Pfam" id="PF23305"/>
    </source>
</evidence>
<accession>A0A165JPB2</accession>
<evidence type="ECO:0000313" key="2">
    <source>
        <dbReference type="EMBL" id="KZV95140.1"/>
    </source>
</evidence>
<feature type="domain" description="DUF7082" evidence="1">
    <location>
        <begin position="1"/>
        <end position="147"/>
    </location>
</feature>
<evidence type="ECO:0000313" key="3">
    <source>
        <dbReference type="Proteomes" id="UP000077266"/>
    </source>
</evidence>
<sequence>MAHGWKMEELNAKRRLVYFESSLQGPKVVVRFWAISQDEYSALPNASGSTVISCIYDEERDECVATSVDILHLLEVILYSEFGIDERNRIRRNLEGLRPKAIAKSQPDTETLFSLIMEFPYPKPRSIEKSLKVFRWASLEAALNKIISKFVRYLFCYHLDM</sequence>
<dbReference type="InterPro" id="IPR055509">
    <property type="entry name" value="DUF7082"/>
</dbReference>
<dbReference type="GO" id="GO:0005634">
    <property type="term" value="C:nucleus"/>
    <property type="evidence" value="ECO:0007669"/>
    <property type="project" value="TreeGrafter"/>
</dbReference>
<dbReference type="STRING" id="1314781.A0A165JPB2"/>
<keyword evidence="3" id="KW-1185">Reference proteome</keyword>
<proteinExistence type="predicted"/>
<dbReference type="Pfam" id="PF23305">
    <property type="entry name" value="DUF7082"/>
    <property type="match status" value="1"/>
</dbReference>
<reference evidence="2 3" key="1">
    <citation type="journal article" date="2016" name="Mol. Biol. Evol.">
        <title>Comparative Genomics of Early-Diverging Mushroom-Forming Fungi Provides Insights into the Origins of Lignocellulose Decay Capabilities.</title>
        <authorList>
            <person name="Nagy L.G."/>
            <person name="Riley R."/>
            <person name="Tritt A."/>
            <person name="Adam C."/>
            <person name="Daum C."/>
            <person name="Floudas D."/>
            <person name="Sun H."/>
            <person name="Yadav J.S."/>
            <person name="Pangilinan J."/>
            <person name="Larsson K.H."/>
            <person name="Matsuura K."/>
            <person name="Barry K."/>
            <person name="Labutti K."/>
            <person name="Kuo R."/>
            <person name="Ohm R.A."/>
            <person name="Bhattacharya S.S."/>
            <person name="Shirouzu T."/>
            <person name="Yoshinaga Y."/>
            <person name="Martin F.M."/>
            <person name="Grigoriev I.V."/>
            <person name="Hibbett D.S."/>
        </authorList>
    </citation>
    <scope>NUCLEOTIDE SEQUENCE [LARGE SCALE GENOMIC DNA]</scope>
    <source>
        <strain evidence="2 3">HHB12029</strain>
    </source>
</reference>
<dbReference type="AlphaFoldDB" id="A0A165JPB2"/>